<accession>A0ACB8GDF8</accession>
<keyword evidence="2" id="KW-1185">Reference proteome</keyword>
<name>A0ACB8GDF8_9SAUR</name>
<organism evidence="1 2">
    <name type="scientific">Sphaerodactylus townsendi</name>
    <dbReference type="NCBI Taxonomy" id="933632"/>
    <lineage>
        <taxon>Eukaryota</taxon>
        <taxon>Metazoa</taxon>
        <taxon>Chordata</taxon>
        <taxon>Craniata</taxon>
        <taxon>Vertebrata</taxon>
        <taxon>Euteleostomi</taxon>
        <taxon>Lepidosauria</taxon>
        <taxon>Squamata</taxon>
        <taxon>Bifurcata</taxon>
        <taxon>Gekkota</taxon>
        <taxon>Sphaerodactylidae</taxon>
        <taxon>Sphaerodactylus</taxon>
    </lineage>
</organism>
<dbReference type="Proteomes" id="UP000827872">
    <property type="component" value="Linkage Group LG01"/>
</dbReference>
<reference evidence="1" key="1">
    <citation type="submission" date="2021-08" db="EMBL/GenBank/DDBJ databases">
        <title>The first chromosome-level gecko genome reveals the dynamic sex chromosomes of Neotropical dwarf geckos (Sphaerodactylidae: Sphaerodactylus).</title>
        <authorList>
            <person name="Pinto B.J."/>
            <person name="Keating S.E."/>
            <person name="Gamble T."/>
        </authorList>
    </citation>
    <scope>NUCLEOTIDE SEQUENCE</scope>
    <source>
        <strain evidence="1">TG3544</strain>
    </source>
</reference>
<evidence type="ECO:0000313" key="2">
    <source>
        <dbReference type="Proteomes" id="UP000827872"/>
    </source>
</evidence>
<comment type="caution">
    <text evidence="1">The sequence shown here is derived from an EMBL/GenBank/DDBJ whole genome shotgun (WGS) entry which is preliminary data.</text>
</comment>
<protein>
    <submittedName>
        <fullName evidence="1">Uncharacterized protein</fullName>
    </submittedName>
</protein>
<evidence type="ECO:0000313" key="1">
    <source>
        <dbReference type="EMBL" id="KAH8017703.1"/>
    </source>
</evidence>
<dbReference type="EMBL" id="CM037614">
    <property type="protein sequence ID" value="KAH8017703.1"/>
    <property type="molecule type" value="Genomic_DNA"/>
</dbReference>
<sequence>MEGGYQQGAGQTMAHQGSPQKTTSQPRKGILPVSESESETREEEELFTDKEEEEVDESQVPTEEAHFFTAGVNQHLLSKCMAVLHIRSPGAGFLDLVPLVDAQVTILQSFGLVSKDEGEHIKDSLDLQADHATRKTHKHLLKIQAIEPVPCSERGKGVYSILFSAPKKKW</sequence>
<gene>
    <name evidence="1" type="ORF">K3G42_032000</name>
</gene>
<proteinExistence type="predicted"/>